<dbReference type="GO" id="GO:0008270">
    <property type="term" value="F:zinc ion binding"/>
    <property type="evidence" value="ECO:0007669"/>
    <property type="project" value="InterPro"/>
</dbReference>
<gene>
    <name evidence="14" type="ORF">AMTR_s00039p00237910</name>
</gene>
<keyword evidence="15" id="KW-1185">Reference proteome</keyword>
<proteinExistence type="predicted"/>
<keyword evidence="7" id="KW-0479">Metal-binding</keyword>
<dbReference type="PANTHER" id="PTHR46450">
    <property type="entry name" value="INACTIVE HISTONE-LYSINE N-METHYLTRANSFERASE SUVR1-RELATED"/>
    <property type="match status" value="1"/>
</dbReference>
<dbReference type="InterPro" id="IPR018848">
    <property type="entry name" value="WIYLD_domain"/>
</dbReference>
<dbReference type="InterPro" id="IPR025776">
    <property type="entry name" value="SUVR4/1/2"/>
</dbReference>
<dbReference type="GO" id="GO:0005634">
    <property type="term" value="C:nucleus"/>
    <property type="evidence" value="ECO:0007669"/>
    <property type="project" value="UniProtKB-SubCell"/>
</dbReference>
<evidence type="ECO:0000256" key="10">
    <source>
        <dbReference type="SAM" id="MobiDB-lite"/>
    </source>
</evidence>
<feature type="region of interest" description="Disordered" evidence="10">
    <location>
        <begin position="502"/>
        <end position="522"/>
    </location>
</feature>
<dbReference type="Pfam" id="PF05033">
    <property type="entry name" value="Pre-SET"/>
    <property type="match status" value="1"/>
</dbReference>
<dbReference type="PROSITE" id="PS51580">
    <property type="entry name" value="SAM_MT43_3"/>
    <property type="match status" value="1"/>
</dbReference>
<dbReference type="InterPro" id="IPR046341">
    <property type="entry name" value="SET_dom_sf"/>
</dbReference>
<feature type="region of interest" description="Disordered" evidence="10">
    <location>
        <begin position="164"/>
        <end position="257"/>
    </location>
</feature>
<keyword evidence="5" id="KW-0808">Transferase</keyword>
<dbReference type="PROSITE" id="PS50280">
    <property type="entry name" value="SET"/>
    <property type="match status" value="1"/>
</dbReference>
<dbReference type="AlphaFoldDB" id="U5D0J1"/>
<feature type="domain" description="Pre-SET" evidence="12">
    <location>
        <begin position="604"/>
        <end position="700"/>
    </location>
</feature>
<evidence type="ECO:0000259" key="12">
    <source>
        <dbReference type="PROSITE" id="PS50867"/>
    </source>
</evidence>
<accession>U5D0J1</accession>
<keyword evidence="8" id="KW-0862">Zinc</keyword>
<dbReference type="EMBL" id="KI392495">
    <property type="protein sequence ID" value="ERN15944.1"/>
    <property type="molecule type" value="Genomic_DNA"/>
</dbReference>
<dbReference type="FunFam" id="2.170.270.10:FF:000046">
    <property type="entry name" value="SET-domain containing protein lysine methyltransferase family protein"/>
    <property type="match status" value="1"/>
</dbReference>
<evidence type="ECO:0000256" key="6">
    <source>
        <dbReference type="ARBA" id="ARBA00022691"/>
    </source>
</evidence>
<evidence type="ECO:0000256" key="2">
    <source>
        <dbReference type="ARBA" id="ARBA00004286"/>
    </source>
</evidence>
<dbReference type="SMART" id="SM00317">
    <property type="entry name" value="SET"/>
    <property type="match status" value="1"/>
</dbReference>
<evidence type="ECO:0000256" key="8">
    <source>
        <dbReference type="ARBA" id="ARBA00022833"/>
    </source>
</evidence>
<dbReference type="PANTHER" id="PTHR46450:SF24">
    <property type="entry name" value="HISTONE-LYSINE N-METHYLTRANSFERASE SUVR4"/>
    <property type="match status" value="1"/>
</dbReference>
<feature type="compositionally biased region" description="Polar residues" evidence="10">
    <location>
        <begin position="297"/>
        <end position="314"/>
    </location>
</feature>
<dbReference type="Gene3D" id="1.10.8.850">
    <property type="entry name" value="Histone-lysine N methyltransferase , C-terminal domain-like"/>
    <property type="match status" value="1"/>
</dbReference>
<protein>
    <recommendedName>
        <fullName evidence="16">SET domain-containing protein</fullName>
    </recommendedName>
</protein>
<dbReference type="PROSITE" id="PS50867">
    <property type="entry name" value="PRE_SET"/>
    <property type="match status" value="1"/>
</dbReference>
<dbReference type="OMA" id="LVFQDAY"/>
<keyword evidence="3" id="KW-0158">Chromosome</keyword>
<keyword evidence="4" id="KW-0489">Methyltransferase</keyword>
<dbReference type="KEGG" id="atr:18444240"/>
<feature type="compositionally biased region" description="Basic and acidic residues" evidence="10">
    <location>
        <begin position="69"/>
        <end position="86"/>
    </location>
</feature>
<dbReference type="GO" id="GO:0005694">
    <property type="term" value="C:chromosome"/>
    <property type="evidence" value="ECO:0007669"/>
    <property type="project" value="UniProtKB-SubCell"/>
</dbReference>
<feature type="domain" description="Post-SET" evidence="13">
    <location>
        <begin position="848"/>
        <end position="864"/>
    </location>
</feature>
<evidence type="ECO:0000259" key="13">
    <source>
        <dbReference type="PROSITE" id="PS50868"/>
    </source>
</evidence>
<name>U5D0J1_AMBTC</name>
<dbReference type="Pfam" id="PF00856">
    <property type="entry name" value="SET"/>
    <property type="match status" value="1"/>
</dbReference>
<dbReference type="SMART" id="SM00468">
    <property type="entry name" value="PreSET"/>
    <property type="match status" value="1"/>
</dbReference>
<dbReference type="InterPro" id="IPR001214">
    <property type="entry name" value="SET_dom"/>
</dbReference>
<feature type="compositionally biased region" description="Polar residues" evidence="10">
    <location>
        <begin position="325"/>
        <end position="334"/>
    </location>
</feature>
<evidence type="ECO:0000313" key="14">
    <source>
        <dbReference type="EMBL" id="ERN15944.1"/>
    </source>
</evidence>
<dbReference type="InterPro" id="IPR007728">
    <property type="entry name" value="Pre-SET_dom"/>
</dbReference>
<dbReference type="Proteomes" id="UP000017836">
    <property type="component" value="Unassembled WGS sequence"/>
</dbReference>
<feature type="region of interest" description="Disordered" evidence="10">
    <location>
        <begin position="58"/>
        <end position="92"/>
    </location>
</feature>
<dbReference type="InterPro" id="IPR043017">
    <property type="entry name" value="WIYLD_dom_sf"/>
</dbReference>
<feature type="region of interest" description="Disordered" evidence="10">
    <location>
        <begin position="289"/>
        <end position="334"/>
    </location>
</feature>
<feature type="domain" description="SET" evidence="11">
    <location>
        <begin position="703"/>
        <end position="837"/>
    </location>
</feature>
<evidence type="ECO:0000256" key="1">
    <source>
        <dbReference type="ARBA" id="ARBA00004123"/>
    </source>
</evidence>
<dbReference type="SUPFAM" id="SSF82199">
    <property type="entry name" value="SET domain"/>
    <property type="match status" value="1"/>
</dbReference>
<evidence type="ECO:0000256" key="4">
    <source>
        <dbReference type="ARBA" id="ARBA00022603"/>
    </source>
</evidence>
<dbReference type="Pfam" id="PF10440">
    <property type="entry name" value="WIYLD"/>
    <property type="match status" value="1"/>
</dbReference>
<evidence type="ECO:0000256" key="9">
    <source>
        <dbReference type="ARBA" id="ARBA00023242"/>
    </source>
</evidence>
<dbReference type="InterPro" id="IPR003616">
    <property type="entry name" value="Post-SET_dom"/>
</dbReference>
<dbReference type="GO" id="GO:0032259">
    <property type="term" value="P:methylation"/>
    <property type="evidence" value="ECO:0007669"/>
    <property type="project" value="UniProtKB-KW"/>
</dbReference>
<evidence type="ECO:0000256" key="7">
    <source>
        <dbReference type="ARBA" id="ARBA00022723"/>
    </source>
</evidence>
<dbReference type="OrthoDB" id="308383at2759"/>
<dbReference type="Gramene" id="ERN15944">
    <property type="protein sequence ID" value="ERN15944"/>
    <property type="gene ID" value="AMTR_s00039p00237910"/>
</dbReference>
<dbReference type="HOGENOM" id="CLU_011618_0_0_1"/>
<keyword evidence="9" id="KW-0539">Nucleus</keyword>
<evidence type="ECO:0000259" key="11">
    <source>
        <dbReference type="PROSITE" id="PS50280"/>
    </source>
</evidence>
<comment type="subcellular location">
    <subcellularLocation>
        <location evidence="2">Chromosome</location>
    </subcellularLocation>
    <subcellularLocation>
        <location evidence="1">Nucleus</location>
    </subcellularLocation>
</comment>
<evidence type="ECO:0000313" key="15">
    <source>
        <dbReference type="Proteomes" id="UP000017836"/>
    </source>
</evidence>
<feature type="compositionally biased region" description="Basic and acidic residues" evidence="10">
    <location>
        <begin position="217"/>
        <end position="248"/>
    </location>
</feature>
<feature type="region of interest" description="Disordered" evidence="10">
    <location>
        <begin position="130"/>
        <end position="149"/>
    </location>
</feature>
<evidence type="ECO:0000256" key="5">
    <source>
        <dbReference type="ARBA" id="ARBA00022679"/>
    </source>
</evidence>
<reference evidence="15" key="1">
    <citation type="journal article" date="2013" name="Science">
        <title>The Amborella genome and the evolution of flowering plants.</title>
        <authorList>
            <consortium name="Amborella Genome Project"/>
        </authorList>
    </citation>
    <scope>NUCLEOTIDE SEQUENCE [LARGE SCALE GENOMIC DNA]</scope>
</reference>
<sequence>MAPVKFHMALEAMGNIGIPPKAVTPVLKNLLKLYDDNWELIEEENYRVLADAIFEAQETKKQERKRKAEKIDREDDRNKEIERDETMPTPRTRSRLRIEEPSSPFLRTEEPVASPLRLEKPPAACTTHSGFGVGESSSKEPKRVPSACPASGERTWKLIKSEEPDLPCTNLGQEKAANEAVPSTKRCLKMPKIEPGIEPLPDASNAREPYDDGPTPLDKRSPAKLKSPCDRYMHSEKQKDRVDHDNMPNHHSKSPCQLNTEELPSCFQQVEFEVPIAVIPPLFSNVSDVPKEGPSSRYESFENTSVPNSPSANYKDQVGEEDMPPSSSGPCRNSNRLELVSVPEATANYEIASSSSGEVKLSLSCNSAHGSPDFHVPSLEAVLKLAEDRALKTYRILDPSFSIMKLMKDMCQCFLELSTGSTSGDEETHVNPTPNINLFSSNNQDHGLDAKGVFASGNGVPVTSKDLALNHAQSFRLSVDEKFLQFPRQINLHGMDGLCRNERAKTNDKGKKKKELGPDPNSRMLVVSSQAQLSMDEARIVHCVNDISKGEESVRISVVNEVSSERYPPSFQYIPKNIVYQNAYVNFSLARIGDEDCCPECFGDCLSSSLSCACARETGGEYAYTLDGLLKKEFLDQALSMNRDPEKHHHFYCKDCPLERSRNENKPDACKGHLVRKFIKECWSKCGCSRQCGNRVVQRGIQCNLQVFFTSEGKGWGLRTLEELPRGTFVCEYVGEVLTNTELYNRNAQGNGDERHTYPVLLDADWCTEGVLKDEEALCLDATHFGNVGRFVNHRCGDANLVEIPVEIETPDHHYYHLAFFTTRKVEALDELTWDYGIDFEDHDHPVKAFKCLCGSKLCRGIGQRSRTKVRPLTVDGSYRT</sequence>
<keyword evidence="6" id="KW-0949">S-adenosyl-L-methionine</keyword>
<organism evidence="14 15">
    <name type="scientific">Amborella trichopoda</name>
    <dbReference type="NCBI Taxonomy" id="13333"/>
    <lineage>
        <taxon>Eukaryota</taxon>
        <taxon>Viridiplantae</taxon>
        <taxon>Streptophyta</taxon>
        <taxon>Embryophyta</taxon>
        <taxon>Tracheophyta</taxon>
        <taxon>Spermatophyta</taxon>
        <taxon>Magnoliopsida</taxon>
        <taxon>Amborellales</taxon>
        <taxon>Amborellaceae</taxon>
        <taxon>Amborella</taxon>
    </lineage>
</organism>
<dbReference type="CDD" id="cd10538">
    <property type="entry name" value="SET_SETDB-like"/>
    <property type="match status" value="1"/>
</dbReference>
<dbReference type="GO" id="GO:0042054">
    <property type="term" value="F:histone methyltransferase activity"/>
    <property type="evidence" value="ECO:0007669"/>
    <property type="project" value="InterPro"/>
</dbReference>
<dbReference type="STRING" id="13333.U5D0J1"/>
<dbReference type="PROSITE" id="PS50868">
    <property type="entry name" value="POST_SET"/>
    <property type="match status" value="1"/>
</dbReference>
<evidence type="ECO:0008006" key="16">
    <source>
        <dbReference type="Google" id="ProtNLM"/>
    </source>
</evidence>
<dbReference type="eggNOG" id="KOG1082">
    <property type="taxonomic scope" value="Eukaryota"/>
</dbReference>
<dbReference type="Gene3D" id="2.170.270.10">
    <property type="entry name" value="SET domain"/>
    <property type="match status" value="1"/>
</dbReference>
<evidence type="ECO:0000256" key="3">
    <source>
        <dbReference type="ARBA" id="ARBA00022454"/>
    </source>
</evidence>